<reference evidence="3 4" key="1">
    <citation type="journal article" date="2023" name="Insect Mol. Biol.">
        <title>Genome sequencing provides insights into the evolution of gene families encoding plant cell wall-degrading enzymes in longhorned beetles.</title>
        <authorList>
            <person name="Shin N.R."/>
            <person name="Okamura Y."/>
            <person name="Kirsch R."/>
            <person name="Pauchet Y."/>
        </authorList>
    </citation>
    <scope>NUCLEOTIDE SEQUENCE [LARGE SCALE GENOMIC DNA]</scope>
    <source>
        <strain evidence="3">EAD_L_NR</strain>
    </source>
</reference>
<dbReference type="GO" id="GO:0033615">
    <property type="term" value="P:mitochondrial proton-transporting ATP synthase complex assembly"/>
    <property type="evidence" value="ECO:0007669"/>
    <property type="project" value="TreeGrafter"/>
</dbReference>
<sequence>MFSLSSSLVGIIAQPFLYQEIASTGNVPIIIASYSFIGFFTVVTPILLHLITRKYITHLDYNPESNTYTARTVNFFCMTKETEFKAEEVVVPDVPGMFTTFVAKGKAMFLDPRLFDQPEHYAKIMGYDKPIDFKLNEKPPPGTQKETS</sequence>
<proteinExistence type="inferred from homology"/>
<dbReference type="InterPro" id="IPR009724">
    <property type="entry name" value="TMEM70"/>
</dbReference>
<evidence type="ECO:0000256" key="1">
    <source>
        <dbReference type="ARBA" id="ARBA00005280"/>
    </source>
</evidence>
<dbReference type="PANTHER" id="PTHR13281:SF0">
    <property type="entry name" value="TRANSMEMBRANE PROTEIN 70, MITOCHONDRIAL"/>
    <property type="match status" value="1"/>
</dbReference>
<keyword evidence="2" id="KW-0472">Membrane</keyword>
<keyword evidence="4" id="KW-1185">Reference proteome</keyword>
<evidence type="ECO:0000256" key="2">
    <source>
        <dbReference type="SAM" id="Phobius"/>
    </source>
</evidence>
<evidence type="ECO:0000313" key="3">
    <source>
        <dbReference type="EMBL" id="KAJ8919951.1"/>
    </source>
</evidence>
<dbReference type="AlphaFoldDB" id="A0AAV8W030"/>
<keyword evidence="2" id="KW-0812">Transmembrane</keyword>
<dbReference type="Pfam" id="PF06979">
    <property type="entry name" value="TMEM70"/>
    <property type="match status" value="1"/>
</dbReference>
<evidence type="ECO:0008006" key="5">
    <source>
        <dbReference type="Google" id="ProtNLM"/>
    </source>
</evidence>
<feature type="transmembrane region" description="Helical" evidence="2">
    <location>
        <begin position="29"/>
        <end position="51"/>
    </location>
</feature>
<name>A0AAV8W030_9CUCU</name>
<comment type="caution">
    <text evidence="3">The sequence shown here is derived from an EMBL/GenBank/DDBJ whole genome shotgun (WGS) entry which is preliminary data.</text>
</comment>
<dbReference type="EMBL" id="JANEYG010000016">
    <property type="protein sequence ID" value="KAJ8919951.1"/>
    <property type="molecule type" value="Genomic_DNA"/>
</dbReference>
<comment type="similarity">
    <text evidence="1">Belongs to the TMEM70 family.</text>
</comment>
<gene>
    <name evidence="3" type="ORF">NQ315_006480</name>
</gene>
<evidence type="ECO:0000313" key="4">
    <source>
        <dbReference type="Proteomes" id="UP001159042"/>
    </source>
</evidence>
<protein>
    <recommendedName>
        <fullName evidence="5">Transmembrane protein 70</fullName>
    </recommendedName>
</protein>
<dbReference type="GO" id="GO:0031966">
    <property type="term" value="C:mitochondrial membrane"/>
    <property type="evidence" value="ECO:0007669"/>
    <property type="project" value="TreeGrafter"/>
</dbReference>
<accession>A0AAV8W030</accession>
<dbReference type="InterPro" id="IPR045325">
    <property type="entry name" value="TMEM70/TMEM186/TMEM223"/>
</dbReference>
<organism evidence="3 4">
    <name type="scientific">Exocentrus adspersus</name>
    <dbReference type="NCBI Taxonomy" id="1586481"/>
    <lineage>
        <taxon>Eukaryota</taxon>
        <taxon>Metazoa</taxon>
        <taxon>Ecdysozoa</taxon>
        <taxon>Arthropoda</taxon>
        <taxon>Hexapoda</taxon>
        <taxon>Insecta</taxon>
        <taxon>Pterygota</taxon>
        <taxon>Neoptera</taxon>
        <taxon>Endopterygota</taxon>
        <taxon>Coleoptera</taxon>
        <taxon>Polyphaga</taxon>
        <taxon>Cucujiformia</taxon>
        <taxon>Chrysomeloidea</taxon>
        <taxon>Cerambycidae</taxon>
        <taxon>Lamiinae</taxon>
        <taxon>Acanthocinini</taxon>
        <taxon>Exocentrus</taxon>
    </lineage>
</organism>
<dbReference type="PANTHER" id="PTHR13281">
    <property type="entry name" value="TRANSMEMBRANE PROTEIN 70, MITOCHONDRIAL"/>
    <property type="match status" value="1"/>
</dbReference>
<dbReference type="Proteomes" id="UP001159042">
    <property type="component" value="Unassembled WGS sequence"/>
</dbReference>
<keyword evidence="2" id="KW-1133">Transmembrane helix</keyword>